<feature type="compositionally biased region" description="Low complexity" evidence="1">
    <location>
        <begin position="128"/>
        <end position="141"/>
    </location>
</feature>
<protein>
    <submittedName>
        <fullName evidence="2">Uncharacterized protein</fullName>
    </submittedName>
</protein>
<dbReference type="PANTHER" id="PTHR37763">
    <property type="entry name" value="EXOSOME COMPLEX EXONUCLEASE"/>
    <property type="match status" value="1"/>
</dbReference>
<proteinExistence type="predicted"/>
<gene>
    <name evidence="2" type="ORF">NCGR_LOCUS56312</name>
</gene>
<dbReference type="AlphaFoldDB" id="A0A811RTG5"/>
<dbReference type="Proteomes" id="UP000604825">
    <property type="component" value="Unassembled WGS sequence"/>
</dbReference>
<keyword evidence="3" id="KW-1185">Reference proteome</keyword>
<dbReference type="EMBL" id="CAJGYO010000016">
    <property type="protein sequence ID" value="CAD6273043.1"/>
    <property type="molecule type" value="Genomic_DNA"/>
</dbReference>
<sequence length="367" mass="40124">MECRSLLETLLRTNAPLCVLALAICGMRGAHRRSIHFVPSLALPDEDDVRDLAPPPRRWYRAAYARLLRHAGSLAEFEHAVGLPLQGATGSLVACPHAAARAAHFDALAGLRRARRIGAAEEERAAHRLPAGDAAPRLAGRSRGGARRSPDRHGVAGQPFPGNPDGRADHVCLNPLPVGHGDVLVAVLDAPDAKVEAMKAGLYQIRDVVIERDIAFKEACRQDCLVQRKLSKSLGHSSRCLYTLLLFYFYGTVRDMEVHVGKCISGKGGRNVAIHAAKFLTDGDELMARSSVKQLSRALGVFRFVWEAVNTGCDSANHNGKDVVVKKKNEDARGVLELQRHLWSCGVEDKTVTYRGDVFHMHEIQLP</sequence>
<dbReference type="OrthoDB" id="770241at2759"/>
<evidence type="ECO:0000313" key="3">
    <source>
        <dbReference type="Proteomes" id="UP000604825"/>
    </source>
</evidence>
<name>A0A811RTG5_9POAL</name>
<comment type="caution">
    <text evidence="2">The sequence shown here is derived from an EMBL/GenBank/DDBJ whole genome shotgun (WGS) entry which is preliminary data.</text>
</comment>
<feature type="region of interest" description="Disordered" evidence="1">
    <location>
        <begin position="122"/>
        <end position="166"/>
    </location>
</feature>
<dbReference type="PANTHER" id="PTHR37763:SF1">
    <property type="entry name" value="EXOSOME COMPLEX EXONUCLEASE"/>
    <property type="match status" value="1"/>
</dbReference>
<reference evidence="2" key="1">
    <citation type="submission" date="2020-10" db="EMBL/GenBank/DDBJ databases">
        <authorList>
            <person name="Han B."/>
            <person name="Lu T."/>
            <person name="Zhao Q."/>
            <person name="Huang X."/>
            <person name="Zhao Y."/>
        </authorList>
    </citation>
    <scope>NUCLEOTIDE SEQUENCE</scope>
</reference>
<accession>A0A811RTG5</accession>
<evidence type="ECO:0000256" key="1">
    <source>
        <dbReference type="SAM" id="MobiDB-lite"/>
    </source>
</evidence>
<evidence type="ECO:0000313" key="2">
    <source>
        <dbReference type="EMBL" id="CAD6273043.1"/>
    </source>
</evidence>
<organism evidence="2 3">
    <name type="scientific">Miscanthus lutarioriparius</name>
    <dbReference type="NCBI Taxonomy" id="422564"/>
    <lineage>
        <taxon>Eukaryota</taxon>
        <taxon>Viridiplantae</taxon>
        <taxon>Streptophyta</taxon>
        <taxon>Embryophyta</taxon>
        <taxon>Tracheophyta</taxon>
        <taxon>Spermatophyta</taxon>
        <taxon>Magnoliopsida</taxon>
        <taxon>Liliopsida</taxon>
        <taxon>Poales</taxon>
        <taxon>Poaceae</taxon>
        <taxon>PACMAD clade</taxon>
        <taxon>Panicoideae</taxon>
        <taxon>Andropogonodae</taxon>
        <taxon>Andropogoneae</taxon>
        <taxon>Saccharinae</taxon>
        <taxon>Miscanthus</taxon>
    </lineage>
</organism>